<organism evidence="3 4">
    <name type="scientific">Pontibacillus yanchengensis Y32</name>
    <dbReference type="NCBI Taxonomy" id="1385514"/>
    <lineage>
        <taxon>Bacteria</taxon>
        <taxon>Bacillati</taxon>
        <taxon>Bacillota</taxon>
        <taxon>Bacilli</taxon>
        <taxon>Bacillales</taxon>
        <taxon>Bacillaceae</taxon>
        <taxon>Pontibacillus</taxon>
    </lineage>
</organism>
<dbReference type="EMBL" id="AVBF01000125">
    <property type="protein sequence ID" value="KGP70772.1"/>
    <property type="molecule type" value="Genomic_DNA"/>
</dbReference>
<protein>
    <recommendedName>
        <fullName evidence="2">SLH domain-containing protein</fullName>
    </recommendedName>
</protein>
<sequence>MTRGEMAIVLQKAFNLNGISNKSFKDVSTEHKAYEAIQALAKNKITNGYLDGTFKPGNTLTRAHFTVFMARSMSNYFISDKTSLHSKNVIVWSDYFGVYKTDVTTNETQTLAVKKVLGQSYRLGEWVYFLHEVYRSDRIGDLPKGQIYRVNLEGTKLERLSKELVTDMAILDNKIVYSYYGNFLEEGGMERGEQYYLKSRNLDGGDPKIINKEVETFNIDAKDGWVYFTNYSDEEKLYRIRLDGSMPQKLSDEPFYYYGNSWNLIDNKVVYGNVIIDNDGSNRKELDAEEDIIPISKGNLYSIEELTNLTKFSSEVLSKEKIIENTQGQYIGTKNEQLWFIIRDSIWEESYQKEYFSIPLIN</sequence>
<evidence type="ECO:0000259" key="2">
    <source>
        <dbReference type="PROSITE" id="PS51272"/>
    </source>
</evidence>
<dbReference type="Pfam" id="PF00395">
    <property type="entry name" value="SLH"/>
    <property type="match status" value="1"/>
</dbReference>
<comment type="caution">
    <text evidence="3">The sequence shown here is derived from an EMBL/GenBank/DDBJ whole genome shotgun (WGS) entry which is preliminary data.</text>
</comment>
<dbReference type="Pfam" id="PF16472">
    <property type="entry name" value="DUF5050"/>
    <property type="match status" value="1"/>
</dbReference>
<feature type="domain" description="SLH" evidence="2">
    <location>
        <begin position="20"/>
        <end position="83"/>
    </location>
</feature>
<proteinExistence type="predicted"/>
<dbReference type="Proteomes" id="UP000030147">
    <property type="component" value="Unassembled WGS sequence"/>
</dbReference>
<reference evidence="3 4" key="1">
    <citation type="journal article" date="2015" name="Stand. Genomic Sci.">
        <title>High quality draft genome sequence of the moderately halophilic bacterium Pontibacillus yanchengensis Y32(T) and comparison among Pontibacillus genomes.</title>
        <authorList>
            <person name="Huang J."/>
            <person name="Qiao Z.X."/>
            <person name="Tang J.W."/>
            <person name="Wang G."/>
        </authorList>
    </citation>
    <scope>NUCLEOTIDE SEQUENCE [LARGE SCALE GENOMIC DNA]</scope>
    <source>
        <strain evidence="3 4">Y32</strain>
    </source>
</reference>
<dbReference type="PROSITE" id="PS51272">
    <property type="entry name" value="SLH"/>
    <property type="match status" value="1"/>
</dbReference>
<evidence type="ECO:0000313" key="3">
    <source>
        <dbReference type="EMBL" id="KGP70772.1"/>
    </source>
</evidence>
<evidence type="ECO:0000256" key="1">
    <source>
        <dbReference type="ARBA" id="ARBA00022729"/>
    </source>
</evidence>
<dbReference type="eggNOG" id="COG2333">
    <property type="taxonomic scope" value="Bacteria"/>
</dbReference>
<dbReference type="RefSeq" id="WP_052111480.1">
    <property type="nucleotide sequence ID" value="NZ_AVBF01000125.1"/>
</dbReference>
<dbReference type="STRING" id="1385514.N782_04355"/>
<keyword evidence="1" id="KW-0732">Signal</keyword>
<evidence type="ECO:0000313" key="4">
    <source>
        <dbReference type="Proteomes" id="UP000030147"/>
    </source>
</evidence>
<dbReference type="InterPro" id="IPR001119">
    <property type="entry name" value="SLH_dom"/>
</dbReference>
<dbReference type="AlphaFoldDB" id="A0A0A2T4Q3"/>
<accession>A0A0A2T4Q3</accession>
<dbReference type="SUPFAM" id="SSF69304">
    <property type="entry name" value="Tricorn protease N-terminal domain"/>
    <property type="match status" value="1"/>
</dbReference>
<gene>
    <name evidence="3" type="ORF">N782_04355</name>
</gene>
<keyword evidence="4" id="KW-1185">Reference proteome</keyword>
<name>A0A0A2T4Q3_9BACI</name>
<dbReference type="InterPro" id="IPR032485">
    <property type="entry name" value="LRP1-like_beta_prop"/>
</dbReference>